<gene>
    <name evidence="4" type="ORF">BJP25_12855</name>
</gene>
<dbReference type="STRING" id="1193682.BJP25_12855"/>
<evidence type="ECO:0000313" key="4">
    <source>
        <dbReference type="EMBL" id="OLR94616.1"/>
    </source>
</evidence>
<protein>
    <submittedName>
        <fullName evidence="4">Peptide ABC transporter substrate-binding protein</fullName>
    </submittedName>
</protein>
<dbReference type="Gene3D" id="3.90.76.10">
    <property type="entry name" value="Dipeptide-binding Protein, Domain 1"/>
    <property type="match status" value="1"/>
</dbReference>
<dbReference type="GO" id="GO:0042597">
    <property type="term" value="C:periplasmic space"/>
    <property type="evidence" value="ECO:0007669"/>
    <property type="project" value="UniProtKB-ARBA"/>
</dbReference>
<dbReference type="GO" id="GO:1904680">
    <property type="term" value="F:peptide transmembrane transporter activity"/>
    <property type="evidence" value="ECO:0007669"/>
    <property type="project" value="TreeGrafter"/>
</dbReference>
<proteinExistence type="predicted"/>
<name>A0A1Q9LRF2_9PSEU</name>
<dbReference type="InterPro" id="IPR006311">
    <property type="entry name" value="TAT_signal"/>
</dbReference>
<feature type="domain" description="Solute-binding protein family 5" evidence="3">
    <location>
        <begin position="91"/>
        <end position="419"/>
    </location>
</feature>
<dbReference type="CDD" id="cd08503">
    <property type="entry name" value="PBP2_NikA_DppA_OppA_like_17"/>
    <property type="match status" value="1"/>
</dbReference>
<keyword evidence="5" id="KW-1185">Reference proteome</keyword>
<dbReference type="GO" id="GO:0015833">
    <property type="term" value="P:peptide transport"/>
    <property type="evidence" value="ECO:0007669"/>
    <property type="project" value="TreeGrafter"/>
</dbReference>
<dbReference type="PANTHER" id="PTHR30290">
    <property type="entry name" value="PERIPLASMIC BINDING COMPONENT OF ABC TRANSPORTER"/>
    <property type="match status" value="1"/>
</dbReference>
<evidence type="ECO:0000256" key="1">
    <source>
        <dbReference type="ARBA" id="ARBA00022729"/>
    </source>
</evidence>
<dbReference type="PANTHER" id="PTHR30290:SF38">
    <property type="entry name" value="D,D-DIPEPTIDE-BINDING PERIPLASMIC PROTEIN DDPA-RELATED"/>
    <property type="match status" value="1"/>
</dbReference>
<dbReference type="SUPFAM" id="SSF53850">
    <property type="entry name" value="Periplasmic binding protein-like II"/>
    <property type="match status" value="1"/>
</dbReference>
<dbReference type="PIRSF" id="PIRSF002741">
    <property type="entry name" value="MppA"/>
    <property type="match status" value="1"/>
</dbReference>
<organism evidence="4 5">
    <name type="scientific">Actinokineospora bangkokensis</name>
    <dbReference type="NCBI Taxonomy" id="1193682"/>
    <lineage>
        <taxon>Bacteria</taxon>
        <taxon>Bacillati</taxon>
        <taxon>Actinomycetota</taxon>
        <taxon>Actinomycetes</taxon>
        <taxon>Pseudonocardiales</taxon>
        <taxon>Pseudonocardiaceae</taxon>
        <taxon>Actinokineospora</taxon>
    </lineage>
</organism>
<dbReference type="OrthoDB" id="9046151at2"/>
<dbReference type="Gene3D" id="3.10.105.10">
    <property type="entry name" value="Dipeptide-binding Protein, Domain 3"/>
    <property type="match status" value="1"/>
</dbReference>
<evidence type="ECO:0000313" key="5">
    <source>
        <dbReference type="Proteomes" id="UP000186040"/>
    </source>
</evidence>
<keyword evidence="1 2" id="KW-0732">Signal</keyword>
<dbReference type="Pfam" id="PF00496">
    <property type="entry name" value="SBP_bac_5"/>
    <property type="match status" value="1"/>
</dbReference>
<dbReference type="InterPro" id="IPR039424">
    <property type="entry name" value="SBP_5"/>
</dbReference>
<reference evidence="4 5" key="1">
    <citation type="submission" date="2016-10" db="EMBL/GenBank/DDBJ databases">
        <title>The Draft Genome Sequence of Actinokineospora bangkokensis 44EHWT reveals the biosynthetic pathway of antifungal compounds Thailandins with unusual extender unit butylmalonyl-CoA.</title>
        <authorList>
            <person name="Greule A."/>
            <person name="Intra B."/>
            <person name="Flemming S."/>
            <person name="Rommel M.G."/>
            <person name="Panbangred W."/>
            <person name="Bechthold A."/>
        </authorList>
    </citation>
    <scope>NUCLEOTIDE SEQUENCE [LARGE SCALE GENOMIC DNA]</scope>
    <source>
        <strain evidence="4 5">44EHW</strain>
    </source>
</reference>
<dbReference type="Proteomes" id="UP000186040">
    <property type="component" value="Unassembled WGS sequence"/>
</dbReference>
<comment type="caution">
    <text evidence="4">The sequence shown here is derived from an EMBL/GenBank/DDBJ whole genome shotgun (WGS) entry which is preliminary data.</text>
</comment>
<dbReference type="InterPro" id="IPR000914">
    <property type="entry name" value="SBP_5_dom"/>
</dbReference>
<dbReference type="EMBL" id="MKQR01000007">
    <property type="protein sequence ID" value="OLR94616.1"/>
    <property type="molecule type" value="Genomic_DNA"/>
</dbReference>
<dbReference type="InterPro" id="IPR030678">
    <property type="entry name" value="Peptide/Ni-bd"/>
</dbReference>
<sequence length="515" mass="55951">MSPTPAFPALHRRGFLGLAAGASLAALTGCAPATSSTGAAGEPRSGGRLRAAFAGGGARETLDPHLSNLFVEVARSKAVYDKLADYGDDTEPVPRLAERWEPSADLTRWRVVLRQARFHDGKPVRAQDVLASYARILDPQQAYRAKAALALIDLPNSRAVDDRTVEFALKRPYAEFPNALAAFSAYIIPESTQDFSKPVGSGPFRFVSHTPGRTTLLARNPDHWERPAHLDELEFVLANEESARVNALLGGQVEYAHDLSPVTARSHPGMTVVRSPNSGMQAFAMKVDRPPFDNRDLREAMFLLTDRQQLVDSTLAGAGQVGNDLFGKGFRHYAEDIPQRVRDLDRARWLVRKAGAEGVSVGLRTSEAATGFVEAATVFAEQARAAGLDVKVEVGDKSTFWADSLKSGSLSSFRSGAMPIESHISGRLLSTSTTNTTKWARPEFDALYDQAVSTADPAARAEVYRRMQRVLHDEGGYLVWGQVDWIVGTAARVGGVRPAPANTLDWARFDGVWLG</sequence>
<dbReference type="PROSITE" id="PS51318">
    <property type="entry name" value="TAT"/>
    <property type="match status" value="1"/>
</dbReference>
<accession>A0A1Q9LRF2</accession>
<dbReference type="Gene3D" id="3.40.190.10">
    <property type="entry name" value="Periplasmic binding protein-like II"/>
    <property type="match status" value="1"/>
</dbReference>
<dbReference type="RefSeq" id="WP_075973994.1">
    <property type="nucleotide sequence ID" value="NZ_MKQR01000007.1"/>
</dbReference>
<dbReference type="AlphaFoldDB" id="A0A1Q9LRF2"/>
<evidence type="ECO:0000259" key="3">
    <source>
        <dbReference type="Pfam" id="PF00496"/>
    </source>
</evidence>
<feature type="signal peptide" evidence="2">
    <location>
        <begin position="1"/>
        <end position="25"/>
    </location>
</feature>
<feature type="chain" id="PRO_5039092766" evidence="2">
    <location>
        <begin position="26"/>
        <end position="515"/>
    </location>
</feature>
<evidence type="ECO:0000256" key="2">
    <source>
        <dbReference type="SAM" id="SignalP"/>
    </source>
</evidence>
<dbReference type="GO" id="GO:0043190">
    <property type="term" value="C:ATP-binding cassette (ABC) transporter complex"/>
    <property type="evidence" value="ECO:0007669"/>
    <property type="project" value="InterPro"/>
</dbReference>